<comment type="caution">
    <text evidence="2">The sequence shown here is derived from an EMBL/GenBank/DDBJ whole genome shotgun (WGS) entry which is preliminary data.</text>
</comment>
<name>A0A4Q7ZLW4_9ACTN</name>
<sequence length="119" mass="12809">MAAQYVFAAWYAVCGYLALAYAAQLAGHWYIPSFHDPYTTDADASADWAWKGPVTITIVMAPLIAWVSLFVSLAVFLIRGASGSRKLTFALIGSSALMVLVIVVSYTPAGLSVSDWLND</sequence>
<proteinExistence type="predicted"/>
<dbReference type="AlphaFoldDB" id="A0A4Q7ZLW4"/>
<dbReference type="EMBL" id="SHKY01000001">
    <property type="protein sequence ID" value="RZU51604.1"/>
    <property type="molecule type" value="Genomic_DNA"/>
</dbReference>
<feature type="transmembrane region" description="Helical" evidence="1">
    <location>
        <begin position="89"/>
        <end position="109"/>
    </location>
</feature>
<evidence type="ECO:0000256" key="1">
    <source>
        <dbReference type="SAM" id="Phobius"/>
    </source>
</evidence>
<keyword evidence="1" id="KW-0472">Membrane</keyword>
<keyword evidence="1" id="KW-1133">Transmembrane helix</keyword>
<evidence type="ECO:0000313" key="3">
    <source>
        <dbReference type="Proteomes" id="UP000292564"/>
    </source>
</evidence>
<evidence type="ECO:0000313" key="2">
    <source>
        <dbReference type="EMBL" id="RZU51604.1"/>
    </source>
</evidence>
<keyword evidence="3" id="KW-1185">Reference proteome</keyword>
<gene>
    <name evidence="2" type="ORF">EV385_3436</name>
</gene>
<protein>
    <submittedName>
        <fullName evidence="2">Uncharacterized protein</fullName>
    </submittedName>
</protein>
<keyword evidence="1" id="KW-0812">Transmembrane</keyword>
<reference evidence="2 3" key="1">
    <citation type="submission" date="2019-02" db="EMBL/GenBank/DDBJ databases">
        <title>Sequencing the genomes of 1000 actinobacteria strains.</title>
        <authorList>
            <person name="Klenk H.-P."/>
        </authorList>
    </citation>
    <scope>NUCLEOTIDE SEQUENCE [LARGE SCALE GENOMIC DNA]</scope>
    <source>
        <strain evidence="2 3">DSM 45162</strain>
    </source>
</reference>
<dbReference type="Proteomes" id="UP000292564">
    <property type="component" value="Unassembled WGS sequence"/>
</dbReference>
<accession>A0A4Q7ZLW4</accession>
<feature type="transmembrane region" description="Helical" evidence="1">
    <location>
        <begin position="54"/>
        <end position="77"/>
    </location>
</feature>
<organism evidence="2 3">
    <name type="scientific">Krasilnikovia cinnamomea</name>
    <dbReference type="NCBI Taxonomy" id="349313"/>
    <lineage>
        <taxon>Bacteria</taxon>
        <taxon>Bacillati</taxon>
        <taxon>Actinomycetota</taxon>
        <taxon>Actinomycetes</taxon>
        <taxon>Micromonosporales</taxon>
        <taxon>Micromonosporaceae</taxon>
        <taxon>Krasilnikovia</taxon>
    </lineage>
</organism>